<dbReference type="Proteomes" id="UP000823775">
    <property type="component" value="Unassembled WGS sequence"/>
</dbReference>
<name>A0ABS8SLC8_DATST</name>
<reference evidence="2 3" key="1">
    <citation type="journal article" date="2021" name="BMC Genomics">
        <title>Datura genome reveals duplications of psychoactive alkaloid biosynthetic genes and high mutation rate following tissue culture.</title>
        <authorList>
            <person name="Rajewski A."/>
            <person name="Carter-House D."/>
            <person name="Stajich J."/>
            <person name="Litt A."/>
        </authorList>
    </citation>
    <scope>NUCLEOTIDE SEQUENCE [LARGE SCALE GENOMIC DNA]</scope>
    <source>
        <strain evidence="2">AR-01</strain>
    </source>
</reference>
<keyword evidence="3" id="KW-1185">Reference proteome</keyword>
<accession>A0ABS8SLC8</accession>
<feature type="compositionally biased region" description="Acidic residues" evidence="1">
    <location>
        <begin position="76"/>
        <end position="89"/>
    </location>
</feature>
<sequence>MVDPERVVFDISSDEEVASVKSRAGGGSDDYDWITELLGEGDGRSKDDSDDVVVVGEVIMNPKKNLKSLAKPSVNNDDDDDCVVLEEDPDKPVQVENDRGDDDSDDLLVVSEKGQGRDM</sequence>
<evidence type="ECO:0000313" key="2">
    <source>
        <dbReference type="EMBL" id="MCD7459309.1"/>
    </source>
</evidence>
<proteinExistence type="predicted"/>
<evidence type="ECO:0000256" key="1">
    <source>
        <dbReference type="SAM" id="MobiDB-lite"/>
    </source>
</evidence>
<evidence type="ECO:0000313" key="3">
    <source>
        <dbReference type="Proteomes" id="UP000823775"/>
    </source>
</evidence>
<comment type="caution">
    <text evidence="2">The sequence shown here is derived from an EMBL/GenBank/DDBJ whole genome shotgun (WGS) entry which is preliminary data.</text>
</comment>
<gene>
    <name evidence="2" type="ORF">HAX54_040588</name>
</gene>
<feature type="region of interest" description="Disordered" evidence="1">
    <location>
        <begin position="68"/>
        <end position="119"/>
    </location>
</feature>
<dbReference type="PANTHER" id="PTHR33443">
    <property type="entry name" value="ZGC:112980"/>
    <property type="match status" value="1"/>
</dbReference>
<organism evidence="2 3">
    <name type="scientific">Datura stramonium</name>
    <name type="common">Jimsonweed</name>
    <name type="synonym">Common thornapple</name>
    <dbReference type="NCBI Taxonomy" id="4076"/>
    <lineage>
        <taxon>Eukaryota</taxon>
        <taxon>Viridiplantae</taxon>
        <taxon>Streptophyta</taxon>
        <taxon>Embryophyta</taxon>
        <taxon>Tracheophyta</taxon>
        <taxon>Spermatophyta</taxon>
        <taxon>Magnoliopsida</taxon>
        <taxon>eudicotyledons</taxon>
        <taxon>Gunneridae</taxon>
        <taxon>Pentapetalae</taxon>
        <taxon>asterids</taxon>
        <taxon>lamiids</taxon>
        <taxon>Solanales</taxon>
        <taxon>Solanaceae</taxon>
        <taxon>Solanoideae</taxon>
        <taxon>Datureae</taxon>
        <taxon>Datura</taxon>
    </lineage>
</organism>
<protein>
    <submittedName>
        <fullName evidence="2">Uncharacterized protein</fullName>
    </submittedName>
</protein>
<dbReference type="PANTHER" id="PTHR33443:SF36">
    <property type="entry name" value="RPM1 INTERACTING PROTEIN 13"/>
    <property type="match status" value="1"/>
</dbReference>
<dbReference type="InterPro" id="IPR053234">
    <property type="entry name" value="RPM1_Interactor"/>
</dbReference>
<dbReference type="EMBL" id="JACEIK010000575">
    <property type="protein sequence ID" value="MCD7459309.1"/>
    <property type="molecule type" value="Genomic_DNA"/>
</dbReference>